<evidence type="ECO:0000313" key="1">
    <source>
        <dbReference type="EMBL" id="CUS05669.1"/>
    </source>
</evidence>
<dbReference type="GO" id="GO:0003677">
    <property type="term" value="F:DNA binding"/>
    <property type="evidence" value="ECO:0007669"/>
    <property type="project" value="InterPro"/>
</dbReference>
<dbReference type="Gene3D" id="3.40.30.10">
    <property type="entry name" value="Glutaredoxin"/>
    <property type="match status" value="1"/>
</dbReference>
<name>A0A160T7N1_9CHLR</name>
<dbReference type="AlphaFoldDB" id="A0A160T7N1"/>
<dbReference type="Proteomes" id="UP000215027">
    <property type="component" value="Chromosome II"/>
</dbReference>
<dbReference type="RefSeq" id="WP_095045050.1">
    <property type="nucleotide sequence ID" value="NZ_LN890656.1"/>
</dbReference>
<gene>
    <name evidence="1" type="ORF">CFX0092_B0135</name>
</gene>
<dbReference type="NCBIfam" id="NF033727">
    <property type="entry name" value="chaperon_ArsD"/>
    <property type="match status" value="1"/>
</dbReference>
<reference evidence="1" key="1">
    <citation type="submission" date="2016-01" db="EMBL/GenBank/DDBJ databases">
        <authorList>
            <person name="Mcilroy J.S."/>
            <person name="Karst M S."/>
            <person name="Albertsen M."/>
        </authorList>
    </citation>
    <scope>NUCLEOTIDE SEQUENCE</scope>
    <source>
        <strain evidence="1">Cfx-K</strain>
    </source>
</reference>
<protein>
    <submittedName>
        <fullName evidence="1">Arsenical resistance operon trans-acting repressor ArsD</fullName>
    </submittedName>
</protein>
<proteinExistence type="predicted"/>
<dbReference type="GO" id="GO:0046685">
    <property type="term" value="P:response to arsenic-containing substance"/>
    <property type="evidence" value="ECO:0007669"/>
    <property type="project" value="InterPro"/>
</dbReference>
<dbReference type="EMBL" id="LN890656">
    <property type="protein sequence ID" value="CUS05669.1"/>
    <property type="molecule type" value="Genomic_DNA"/>
</dbReference>
<sequence length="125" mass="13700">MTDFITIDVNDADPAPSMNKTAIDIEFFDPPMCCPTGLCGPTLDQTLLDVNEMIQAFQGQGLRVARYQIGSHPKHFMSNPAVLRLVRENKVDALPITVVRGRVIKAGAYPTRDEIQVSLTEVGGQ</sequence>
<dbReference type="OrthoDB" id="9801358at2"/>
<dbReference type="InterPro" id="IPR010712">
    <property type="entry name" value="Arsenical-R_ArsD"/>
</dbReference>
<accession>A0A160T7N1</accession>
<keyword evidence="2" id="KW-1185">Reference proteome</keyword>
<organism evidence="1 2">
    <name type="scientific">Candidatus Promineifilum breve</name>
    <dbReference type="NCBI Taxonomy" id="1806508"/>
    <lineage>
        <taxon>Bacteria</taxon>
        <taxon>Bacillati</taxon>
        <taxon>Chloroflexota</taxon>
        <taxon>Ardenticatenia</taxon>
        <taxon>Candidatus Promineifilales</taxon>
        <taxon>Candidatus Promineifilaceae</taxon>
        <taxon>Candidatus Promineifilum</taxon>
    </lineage>
</organism>
<dbReference type="KEGG" id="pbf:CFX0092_B0135"/>
<dbReference type="GO" id="GO:0045892">
    <property type="term" value="P:negative regulation of DNA-templated transcription"/>
    <property type="evidence" value="ECO:0007669"/>
    <property type="project" value="InterPro"/>
</dbReference>
<dbReference type="Pfam" id="PF06953">
    <property type="entry name" value="ArsD"/>
    <property type="match status" value="1"/>
</dbReference>
<evidence type="ECO:0000313" key="2">
    <source>
        <dbReference type="Proteomes" id="UP000215027"/>
    </source>
</evidence>